<accession>A0A6G0QTI7</accession>
<sequence>MISTLFNLGLLASLDPHSSLLSASAGNDFAQWSSTTHPAAVVLGGSFTCESMATL</sequence>
<organism evidence="1 2">
    <name type="scientific">Phytophthora fragariae</name>
    <dbReference type="NCBI Taxonomy" id="53985"/>
    <lineage>
        <taxon>Eukaryota</taxon>
        <taxon>Sar</taxon>
        <taxon>Stramenopiles</taxon>
        <taxon>Oomycota</taxon>
        <taxon>Peronosporomycetes</taxon>
        <taxon>Peronosporales</taxon>
        <taxon>Peronosporaceae</taxon>
        <taxon>Phytophthora</taxon>
    </lineage>
</organism>
<evidence type="ECO:0000313" key="1">
    <source>
        <dbReference type="EMBL" id="KAE9302469.1"/>
    </source>
</evidence>
<evidence type="ECO:0000313" key="2">
    <source>
        <dbReference type="Proteomes" id="UP000486351"/>
    </source>
</evidence>
<comment type="caution">
    <text evidence="1">The sequence shown here is derived from an EMBL/GenBank/DDBJ whole genome shotgun (WGS) entry which is preliminary data.</text>
</comment>
<dbReference type="Proteomes" id="UP000486351">
    <property type="component" value="Unassembled WGS sequence"/>
</dbReference>
<proteinExistence type="predicted"/>
<dbReference type="AlphaFoldDB" id="A0A6G0QTI7"/>
<reference evidence="1 2" key="1">
    <citation type="submission" date="2018-09" db="EMBL/GenBank/DDBJ databases">
        <title>Genomic investigation of the strawberry pathogen Phytophthora fragariae indicates pathogenicity is determined by transcriptional variation in three key races.</title>
        <authorList>
            <person name="Adams T.M."/>
            <person name="Armitage A.D."/>
            <person name="Sobczyk M.K."/>
            <person name="Bates H.J."/>
            <person name="Dunwell J.M."/>
            <person name="Nellist C.F."/>
            <person name="Harrison R.J."/>
        </authorList>
    </citation>
    <scope>NUCLEOTIDE SEQUENCE [LARGE SCALE GENOMIC DNA]</scope>
    <source>
        <strain evidence="1 2">NOV-77</strain>
    </source>
</reference>
<dbReference type="EMBL" id="QXFY01002132">
    <property type="protein sequence ID" value="KAE9302469.1"/>
    <property type="molecule type" value="Genomic_DNA"/>
</dbReference>
<protein>
    <submittedName>
        <fullName evidence="1">Uncharacterized protein</fullName>
    </submittedName>
</protein>
<gene>
    <name evidence="1" type="ORF">PF008_g22485</name>
</gene>
<name>A0A6G0QTI7_9STRA</name>